<protein>
    <submittedName>
        <fullName evidence="1">Uncharacterized protein</fullName>
    </submittedName>
</protein>
<dbReference type="OrthoDB" id="6436547at2759"/>
<name>A0A8X6NRG3_NEPPI</name>
<dbReference type="EMBL" id="BMAW01060598">
    <property type="protein sequence ID" value="GFT26888.1"/>
    <property type="molecule type" value="Genomic_DNA"/>
</dbReference>
<keyword evidence="2" id="KW-1185">Reference proteome</keyword>
<reference evidence="1" key="1">
    <citation type="submission" date="2020-08" db="EMBL/GenBank/DDBJ databases">
        <title>Multicomponent nature underlies the extraordinary mechanical properties of spider dragline silk.</title>
        <authorList>
            <person name="Kono N."/>
            <person name="Nakamura H."/>
            <person name="Mori M."/>
            <person name="Yoshida Y."/>
            <person name="Ohtoshi R."/>
            <person name="Malay A.D."/>
            <person name="Moran D.A.P."/>
            <person name="Tomita M."/>
            <person name="Numata K."/>
            <person name="Arakawa K."/>
        </authorList>
    </citation>
    <scope>NUCLEOTIDE SEQUENCE</scope>
</reference>
<dbReference type="AlphaFoldDB" id="A0A8X6NRG3"/>
<evidence type="ECO:0000313" key="1">
    <source>
        <dbReference type="EMBL" id="GFT26888.1"/>
    </source>
</evidence>
<evidence type="ECO:0000313" key="2">
    <source>
        <dbReference type="Proteomes" id="UP000887013"/>
    </source>
</evidence>
<proteinExistence type="predicted"/>
<gene>
    <name evidence="1" type="ORF">NPIL_516711</name>
</gene>
<accession>A0A8X6NRG3</accession>
<dbReference type="Proteomes" id="UP000887013">
    <property type="component" value="Unassembled WGS sequence"/>
</dbReference>
<feature type="non-terminal residue" evidence="1">
    <location>
        <position position="1"/>
    </location>
</feature>
<comment type="caution">
    <text evidence="1">The sequence shown here is derived from an EMBL/GenBank/DDBJ whole genome shotgun (WGS) entry which is preliminary data.</text>
</comment>
<organism evidence="1 2">
    <name type="scientific">Nephila pilipes</name>
    <name type="common">Giant wood spider</name>
    <name type="synonym">Nephila maculata</name>
    <dbReference type="NCBI Taxonomy" id="299642"/>
    <lineage>
        <taxon>Eukaryota</taxon>
        <taxon>Metazoa</taxon>
        <taxon>Ecdysozoa</taxon>
        <taxon>Arthropoda</taxon>
        <taxon>Chelicerata</taxon>
        <taxon>Arachnida</taxon>
        <taxon>Araneae</taxon>
        <taxon>Araneomorphae</taxon>
        <taxon>Entelegynae</taxon>
        <taxon>Araneoidea</taxon>
        <taxon>Nephilidae</taxon>
        <taxon>Nephila</taxon>
    </lineage>
</organism>
<sequence>MNVRDVHELHPLTRISPNDARRPSNKSDKDSRGYEYAKIPKLGYYASYFGKEVKDALMEIYTHDIIKDGALYWSWESPYEVKRRSEMKTTFVYDYKRFVYITCYSSNLHIYGSEEVETTYSDETFGHHKRMNNFFTVIPEFDSFYPWTVPRILLSVHSPFVPIDPFDGELLEKNHEYFIKFRLALSINRESLRVQRCRILLKEFKAKWSLQWVHHIVVFGIVDNGAVELFQVMSGLRNGFSMVEEPADVQT</sequence>